<dbReference type="CDD" id="cd00840">
    <property type="entry name" value="MPP_Mre11_N"/>
    <property type="match status" value="1"/>
</dbReference>
<dbReference type="PATRIC" id="fig|394096.3.peg.1115"/>
<dbReference type="Pfam" id="PF00149">
    <property type="entry name" value="Metallophos"/>
    <property type="match status" value="1"/>
</dbReference>
<accession>A0A085WUH2</accession>
<keyword evidence="7" id="KW-0235">DNA replication</keyword>
<evidence type="ECO:0000256" key="4">
    <source>
        <dbReference type="ARBA" id="ARBA00022722"/>
    </source>
</evidence>
<dbReference type="InterPro" id="IPR029052">
    <property type="entry name" value="Metallo-depent_PP-like"/>
</dbReference>
<dbReference type="GO" id="GO:0008408">
    <property type="term" value="F:3'-5' exonuclease activity"/>
    <property type="evidence" value="ECO:0007669"/>
    <property type="project" value="InterPro"/>
</dbReference>
<dbReference type="InterPro" id="IPR004843">
    <property type="entry name" value="Calcineurin-like_PHP"/>
</dbReference>
<dbReference type="Proteomes" id="UP000028725">
    <property type="component" value="Unassembled WGS sequence"/>
</dbReference>
<dbReference type="GO" id="GO:0006260">
    <property type="term" value="P:DNA replication"/>
    <property type="evidence" value="ECO:0007669"/>
    <property type="project" value="UniProtKB-KW"/>
</dbReference>
<dbReference type="Pfam" id="PF12320">
    <property type="entry name" value="SbcD_C"/>
    <property type="match status" value="1"/>
</dbReference>
<name>A0A085WUH2_9BACT</name>
<evidence type="ECO:0000313" key="11">
    <source>
        <dbReference type="Proteomes" id="UP000028725"/>
    </source>
</evidence>
<organism evidence="10 11">
    <name type="scientific">Hyalangium minutum</name>
    <dbReference type="NCBI Taxonomy" id="394096"/>
    <lineage>
        <taxon>Bacteria</taxon>
        <taxon>Pseudomonadati</taxon>
        <taxon>Myxococcota</taxon>
        <taxon>Myxococcia</taxon>
        <taxon>Myxococcales</taxon>
        <taxon>Cystobacterineae</taxon>
        <taxon>Archangiaceae</taxon>
        <taxon>Hyalangium</taxon>
    </lineage>
</organism>
<evidence type="ECO:0000259" key="9">
    <source>
        <dbReference type="Pfam" id="PF12320"/>
    </source>
</evidence>
<gene>
    <name evidence="7" type="primary">sbcD</name>
    <name evidence="10" type="ORF">DB31_3465</name>
</gene>
<dbReference type="Gene3D" id="3.60.21.10">
    <property type="match status" value="1"/>
</dbReference>
<sequence>MLEAARAAEEGWYWMRLLHTSDWHLGHTLYDVSREAEHAAFLDWLLVTLEAESVDALLIAGDIFDTANPSAEAQAAWYHFIARVRRKLHKLDVVVIGGNHDSAARLDAPDPLFAALGVRVVGGLPRAQGSLDFERLLVPLHDSRGRVKAWVAAVPYLRPSDLPMVQTEGDRLIEGVREVYGLTLESARRRKQSGQALVAMGHCYMTGAELSLLSERKILGGNQHALPVDLFPADVAYAALGHLHKAQRVGGHEGVRYSGSPIPLSLSEAHYRHQVLLVELDGEGLGTVRPLSVPRTAEMLRVPAREAVPLEEVLEQLAALPALEPDMPERNRPYLEVCVSLPRPEPLLRRKVEAVLEGKAARLVKLTPSYTGTGHALAETQPGISLRERTPEEVFKARYARDYQEPMAPALLESFHTLLTAVQEDAS</sequence>
<comment type="function">
    <text evidence="7">SbcCD cleaves DNA hairpin structures. These structures can inhibit DNA replication and are intermediates in certain DNA recombination reactions. The complex acts as a 3'-&gt;5' double strand exonuclease that can open hairpins. It also has a 5' single-strand endonuclease activity.</text>
</comment>
<evidence type="ECO:0000256" key="1">
    <source>
        <dbReference type="ARBA" id="ARBA00010555"/>
    </source>
</evidence>
<dbReference type="InterPro" id="IPR050535">
    <property type="entry name" value="DNA_Repair-Maintenance_Comp"/>
</dbReference>
<feature type="domain" description="Nuclease SbcCD subunit D C-terminal" evidence="9">
    <location>
        <begin position="297"/>
        <end position="402"/>
    </location>
</feature>
<feature type="domain" description="Calcineurin-like phosphoesterase" evidence="8">
    <location>
        <begin position="15"/>
        <end position="245"/>
    </location>
</feature>
<keyword evidence="7" id="KW-0233">DNA recombination</keyword>
<evidence type="ECO:0000256" key="2">
    <source>
        <dbReference type="ARBA" id="ARBA00011322"/>
    </source>
</evidence>
<evidence type="ECO:0000256" key="5">
    <source>
        <dbReference type="ARBA" id="ARBA00022801"/>
    </source>
</evidence>
<keyword evidence="4 7" id="KW-0540">Nuclease</keyword>
<keyword evidence="5 7" id="KW-0378">Hydrolase</keyword>
<dbReference type="STRING" id="394096.DB31_3465"/>
<evidence type="ECO:0000256" key="6">
    <source>
        <dbReference type="ARBA" id="ARBA00022839"/>
    </source>
</evidence>
<proteinExistence type="inferred from homology"/>
<dbReference type="GO" id="GO:0004519">
    <property type="term" value="F:endonuclease activity"/>
    <property type="evidence" value="ECO:0007669"/>
    <property type="project" value="UniProtKB-KW"/>
</dbReference>
<evidence type="ECO:0000259" key="8">
    <source>
        <dbReference type="Pfam" id="PF00149"/>
    </source>
</evidence>
<dbReference type="PANTHER" id="PTHR30337:SF0">
    <property type="entry name" value="NUCLEASE SBCCD SUBUNIT D"/>
    <property type="match status" value="1"/>
</dbReference>
<keyword evidence="11" id="KW-1185">Reference proteome</keyword>
<evidence type="ECO:0000313" key="10">
    <source>
        <dbReference type="EMBL" id="KFE71335.1"/>
    </source>
</evidence>
<dbReference type="PANTHER" id="PTHR30337">
    <property type="entry name" value="COMPONENT OF ATP-DEPENDENT DSDNA EXONUCLEASE"/>
    <property type="match status" value="1"/>
</dbReference>
<dbReference type="GO" id="GO:0006310">
    <property type="term" value="P:DNA recombination"/>
    <property type="evidence" value="ECO:0007669"/>
    <property type="project" value="UniProtKB-KW"/>
</dbReference>
<dbReference type="NCBIfam" id="TIGR00619">
    <property type="entry name" value="sbcd"/>
    <property type="match status" value="1"/>
</dbReference>
<comment type="caution">
    <text evidence="10">The sequence shown here is derived from an EMBL/GenBank/DDBJ whole genome shotgun (WGS) entry which is preliminary data.</text>
</comment>
<dbReference type="InterPro" id="IPR026843">
    <property type="entry name" value="SbcD_C"/>
</dbReference>
<dbReference type="EMBL" id="JMCB01000002">
    <property type="protein sequence ID" value="KFE71335.1"/>
    <property type="molecule type" value="Genomic_DNA"/>
</dbReference>
<keyword evidence="7" id="KW-0255">Endonuclease</keyword>
<dbReference type="InterPro" id="IPR004593">
    <property type="entry name" value="SbcD"/>
</dbReference>
<dbReference type="AlphaFoldDB" id="A0A085WUH2"/>
<protein>
    <recommendedName>
        <fullName evidence="3 7">Nuclease SbcCD subunit D</fullName>
    </recommendedName>
</protein>
<dbReference type="SUPFAM" id="SSF56300">
    <property type="entry name" value="Metallo-dependent phosphatases"/>
    <property type="match status" value="1"/>
</dbReference>
<evidence type="ECO:0000256" key="3">
    <source>
        <dbReference type="ARBA" id="ARBA00013365"/>
    </source>
</evidence>
<comment type="similarity">
    <text evidence="1 7">Belongs to the SbcD family.</text>
</comment>
<reference evidence="10 11" key="1">
    <citation type="submission" date="2014-04" db="EMBL/GenBank/DDBJ databases">
        <title>Genome assembly of Hyalangium minutum DSM 14724.</title>
        <authorList>
            <person name="Sharma G."/>
            <person name="Subramanian S."/>
        </authorList>
    </citation>
    <scope>NUCLEOTIDE SEQUENCE [LARGE SCALE GENOMIC DNA]</scope>
    <source>
        <strain evidence="10 11">DSM 14724</strain>
    </source>
</reference>
<evidence type="ECO:0000256" key="7">
    <source>
        <dbReference type="RuleBase" id="RU363069"/>
    </source>
</evidence>
<dbReference type="InterPro" id="IPR041796">
    <property type="entry name" value="Mre11_N"/>
</dbReference>
<comment type="subunit">
    <text evidence="2 7">Heterodimer of SbcC and SbcD.</text>
</comment>
<keyword evidence="6 7" id="KW-0269">Exonuclease</keyword>